<evidence type="ECO:0000256" key="10">
    <source>
        <dbReference type="ARBA" id="ARBA00022777"/>
    </source>
</evidence>
<dbReference type="Pfam" id="PF00162">
    <property type="entry name" value="PGK"/>
    <property type="match status" value="1"/>
</dbReference>
<feature type="binding site" evidence="13">
    <location>
        <position position="166"/>
    </location>
    <ligand>
        <name>substrate</name>
    </ligand>
</feature>
<keyword evidence="7 13" id="KW-0963">Cytoplasm</keyword>
<evidence type="ECO:0000256" key="15">
    <source>
        <dbReference type="PIRSR" id="PIRSR000724-2"/>
    </source>
</evidence>
<dbReference type="PRINTS" id="PR00477">
    <property type="entry name" value="PHGLYCKINASE"/>
</dbReference>
<proteinExistence type="inferred from homology"/>
<feature type="binding site" evidence="13 15">
    <location>
        <position position="336"/>
    </location>
    <ligand>
        <name>ATP</name>
        <dbReference type="ChEBI" id="CHEBI:30616"/>
    </ligand>
</feature>
<evidence type="ECO:0000256" key="5">
    <source>
        <dbReference type="ARBA" id="ARBA00013061"/>
    </source>
</evidence>
<dbReference type="GO" id="GO:0043531">
    <property type="term" value="F:ADP binding"/>
    <property type="evidence" value="ECO:0007669"/>
    <property type="project" value="TreeGrafter"/>
</dbReference>
<comment type="caution">
    <text evidence="17">The sequence shown here is derived from an EMBL/GenBank/DDBJ whole genome shotgun (WGS) entry which is preliminary data.</text>
</comment>
<organism evidence="17 18">
    <name type="scientific">Lichenibacterium ramalinae</name>
    <dbReference type="NCBI Taxonomy" id="2316527"/>
    <lineage>
        <taxon>Bacteria</taxon>
        <taxon>Pseudomonadati</taxon>
        <taxon>Pseudomonadota</taxon>
        <taxon>Alphaproteobacteria</taxon>
        <taxon>Hyphomicrobiales</taxon>
        <taxon>Lichenihabitantaceae</taxon>
        <taxon>Lichenibacterium</taxon>
    </lineage>
</organism>
<dbReference type="SUPFAM" id="SSF53748">
    <property type="entry name" value="Phosphoglycerate kinase"/>
    <property type="match status" value="1"/>
</dbReference>
<comment type="subcellular location">
    <subcellularLocation>
        <location evidence="13">Cytoplasm</location>
    </subcellularLocation>
</comment>
<dbReference type="PANTHER" id="PTHR11406:SF23">
    <property type="entry name" value="PHOSPHOGLYCERATE KINASE 1, CHLOROPLASTIC-RELATED"/>
    <property type="match status" value="1"/>
</dbReference>
<comment type="catalytic activity">
    <reaction evidence="1 13 16">
        <text>(2R)-3-phosphoglycerate + ATP = (2R)-3-phospho-glyceroyl phosphate + ADP</text>
        <dbReference type="Rhea" id="RHEA:14801"/>
        <dbReference type="ChEBI" id="CHEBI:30616"/>
        <dbReference type="ChEBI" id="CHEBI:57604"/>
        <dbReference type="ChEBI" id="CHEBI:58272"/>
        <dbReference type="ChEBI" id="CHEBI:456216"/>
        <dbReference type="EC" id="2.7.2.3"/>
    </reaction>
</comment>
<dbReference type="GO" id="GO:0005524">
    <property type="term" value="F:ATP binding"/>
    <property type="evidence" value="ECO:0007669"/>
    <property type="project" value="UniProtKB-KW"/>
</dbReference>
<dbReference type="PANTHER" id="PTHR11406">
    <property type="entry name" value="PHOSPHOGLYCERATE KINASE"/>
    <property type="match status" value="1"/>
</dbReference>
<evidence type="ECO:0000256" key="12">
    <source>
        <dbReference type="ARBA" id="ARBA00023152"/>
    </source>
</evidence>
<dbReference type="AlphaFoldDB" id="A0A4Q2RBM9"/>
<evidence type="ECO:0000256" key="16">
    <source>
        <dbReference type="RuleBase" id="RU000532"/>
    </source>
</evidence>
<dbReference type="GO" id="GO:0006096">
    <property type="term" value="P:glycolytic process"/>
    <property type="evidence" value="ECO:0007669"/>
    <property type="project" value="UniProtKB-UniRule"/>
</dbReference>
<feature type="binding site" evidence="14">
    <location>
        <position position="51"/>
    </location>
    <ligand>
        <name>(2R)-3-phosphoglycerate</name>
        <dbReference type="ChEBI" id="CHEBI:58272"/>
    </ligand>
</feature>
<gene>
    <name evidence="13" type="primary">pgk</name>
    <name evidence="17" type="ORF">D3272_16250</name>
</gene>
<keyword evidence="8 13" id="KW-0808">Transferase</keyword>
<comment type="pathway">
    <text evidence="2 13">Carbohydrate degradation; glycolysis; pyruvate from D-glyceraldehyde 3-phosphate: step 2/5.</text>
</comment>
<dbReference type="PIRSF" id="PIRSF000724">
    <property type="entry name" value="Pgk"/>
    <property type="match status" value="1"/>
</dbReference>
<dbReference type="HAMAP" id="MF_00145">
    <property type="entry name" value="Phosphoglyc_kinase"/>
    <property type="match status" value="1"/>
</dbReference>
<evidence type="ECO:0000256" key="9">
    <source>
        <dbReference type="ARBA" id="ARBA00022741"/>
    </source>
</evidence>
<dbReference type="InterPro" id="IPR015824">
    <property type="entry name" value="Phosphoglycerate_kinase_N"/>
</dbReference>
<dbReference type="UniPathway" id="UPA00109">
    <property type="reaction ID" value="UER00185"/>
</dbReference>
<reference evidence="17 18" key="1">
    <citation type="submission" date="2018-09" db="EMBL/GenBank/DDBJ databases">
        <authorList>
            <person name="Grouzdev D.S."/>
            <person name="Krutkina M.S."/>
        </authorList>
    </citation>
    <scope>NUCLEOTIDE SEQUENCE [LARGE SCALE GENOMIC DNA]</scope>
    <source>
        <strain evidence="17 18">RmlP001</strain>
    </source>
</reference>
<evidence type="ECO:0000256" key="2">
    <source>
        <dbReference type="ARBA" id="ARBA00004838"/>
    </source>
</evidence>
<comment type="similarity">
    <text evidence="3 13 16">Belongs to the phosphoglycerate kinase family.</text>
</comment>
<evidence type="ECO:0000256" key="6">
    <source>
        <dbReference type="ARBA" id="ARBA00016471"/>
    </source>
</evidence>
<dbReference type="GO" id="GO:0006094">
    <property type="term" value="P:gluconeogenesis"/>
    <property type="evidence" value="ECO:0007669"/>
    <property type="project" value="TreeGrafter"/>
</dbReference>
<evidence type="ECO:0000256" key="13">
    <source>
        <dbReference type="HAMAP-Rule" id="MF_00145"/>
    </source>
</evidence>
<comment type="caution">
    <text evidence="13">Lacks conserved residue(s) required for the propagation of feature annotation.</text>
</comment>
<dbReference type="InterPro" id="IPR001576">
    <property type="entry name" value="Phosphoglycerate_kinase"/>
</dbReference>
<evidence type="ECO:0000256" key="14">
    <source>
        <dbReference type="PIRSR" id="PIRSR000724-1"/>
    </source>
</evidence>
<feature type="binding site" evidence="13">
    <location>
        <position position="133"/>
    </location>
    <ligand>
        <name>substrate</name>
    </ligand>
</feature>
<dbReference type="InterPro" id="IPR015911">
    <property type="entry name" value="Phosphoglycerate_kinase_CS"/>
</dbReference>
<sequence length="409" mass="42248">MTGRPPDAGPEAAPVTQFRTLDDADLSGKRVLVRVDLNVPTENGRVTDRTRIARILPTIREIADKGGRAVLLAHFGRPKGGPDEKNSLKPIAAALSEELGRPVAFVPATVGDIAHSAIGAMKDGDVVLLENTRFHPGEEKNAAEFVEQLAALGDIFVNDAFSAAHRAHASTEGLARRLPAHAGRTMQAELAALARALERPERPVVAVVGGAKVSTKLELLGNLVTRVDVLVIGGGMANTFLAAQGKAVGKSLCEHDLLDTARDVLARAGACRIVLPIDAVVASAFKAHAPSRAVPVDAVGPDDMILDIGPASVAAVKAVLETARTLVWNGPFGAFELQPFDAGTVAVAQEAAALTVAGKLVSVAGGGDTVAALNAAGAAEGFTYVSTAGGAFLEWMEGKVLPGVEALRR</sequence>
<dbReference type="FunFam" id="3.40.50.1260:FF:000031">
    <property type="entry name" value="Phosphoglycerate kinase 1"/>
    <property type="match status" value="1"/>
</dbReference>
<dbReference type="Proteomes" id="UP000289411">
    <property type="component" value="Unassembled WGS sequence"/>
</dbReference>
<dbReference type="OrthoDB" id="9808460at2"/>
<evidence type="ECO:0000256" key="3">
    <source>
        <dbReference type="ARBA" id="ARBA00008982"/>
    </source>
</evidence>
<dbReference type="Gene3D" id="3.40.50.1260">
    <property type="entry name" value="Phosphoglycerate kinase, N-terminal domain"/>
    <property type="match status" value="2"/>
</dbReference>
<evidence type="ECO:0000313" key="17">
    <source>
        <dbReference type="EMBL" id="RYB03742.1"/>
    </source>
</evidence>
<reference evidence="17 18" key="2">
    <citation type="submission" date="2019-02" db="EMBL/GenBank/DDBJ databases">
        <title>'Lichenibacterium ramalinii' gen. nov. sp. nov., 'Lichenibacterium minor' gen. nov. sp. nov.</title>
        <authorList>
            <person name="Pankratov T."/>
        </authorList>
    </citation>
    <scope>NUCLEOTIDE SEQUENCE [LARGE SCALE GENOMIC DNA]</scope>
    <source>
        <strain evidence="17 18">RmlP001</strain>
    </source>
</reference>
<keyword evidence="11 13" id="KW-0067">ATP-binding</keyword>
<protein>
    <recommendedName>
        <fullName evidence="6 13">Phosphoglycerate kinase</fullName>
        <ecNumber evidence="5 13">2.7.2.3</ecNumber>
    </recommendedName>
</protein>
<dbReference type="FunFam" id="3.40.50.1260:FF:000006">
    <property type="entry name" value="Phosphoglycerate kinase"/>
    <property type="match status" value="1"/>
</dbReference>
<keyword evidence="18" id="KW-1185">Reference proteome</keyword>
<feature type="binding site" evidence="13 14">
    <location>
        <begin position="36"/>
        <end position="38"/>
    </location>
    <ligand>
        <name>substrate</name>
    </ligand>
</feature>
<keyword evidence="9 13" id="KW-0547">Nucleotide-binding</keyword>
<name>A0A4Q2RBM9_9HYPH</name>
<dbReference type="GO" id="GO:0005829">
    <property type="term" value="C:cytosol"/>
    <property type="evidence" value="ECO:0007669"/>
    <property type="project" value="TreeGrafter"/>
</dbReference>
<evidence type="ECO:0000256" key="4">
    <source>
        <dbReference type="ARBA" id="ARBA00011245"/>
    </source>
</evidence>
<comment type="subunit">
    <text evidence="4 13">Monomer.</text>
</comment>
<evidence type="ECO:0000256" key="7">
    <source>
        <dbReference type="ARBA" id="ARBA00022490"/>
    </source>
</evidence>
<feature type="binding site" evidence="13 14">
    <location>
        <begin position="74"/>
        <end position="77"/>
    </location>
    <ligand>
        <name>substrate</name>
    </ligand>
</feature>
<keyword evidence="12 13" id="KW-0324">Glycolysis</keyword>
<dbReference type="GO" id="GO:0004618">
    <property type="term" value="F:phosphoglycerate kinase activity"/>
    <property type="evidence" value="ECO:0007669"/>
    <property type="project" value="UniProtKB-UniRule"/>
</dbReference>
<evidence type="ECO:0000256" key="8">
    <source>
        <dbReference type="ARBA" id="ARBA00022679"/>
    </source>
</evidence>
<feature type="binding site" evidence="14">
    <location>
        <position position="133"/>
    </location>
    <ligand>
        <name>(2R)-3-phosphoglycerate</name>
        <dbReference type="ChEBI" id="CHEBI:58272"/>
    </ligand>
</feature>
<dbReference type="PROSITE" id="PS00111">
    <property type="entry name" value="PGLYCERATE_KINASE"/>
    <property type="match status" value="1"/>
</dbReference>
<evidence type="ECO:0000313" key="18">
    <source>
        <dbReference type="Proteomes" id="UP000289411"/>
    </source>
</evidence>
<feature type="binding site" evidence="13 15">
    <location>
        <position position="216"/>
    </location>
    <ligand>
        <name>ATP</name>
        <dbReference type="ChEBI" id="CHEBI:30616"/>
    </ligand>
</feature>
<evidence type="ECO:0000256" key="11">
    <source>
        <dbReference type="ARBA" id="ARBA00022840"/>
    </source>
</evidence>
<evidence type="ECO:0000256" key="1">
    <source>
        <dbReference type="ARBA" id="ARBA00000642"/>
    </source>
</evidence>
<feature type="binding site" evidence="14">
    <location>
        <position position="166"/>
    </location>
    <ligand>
        <name>(2R)-3-phosphoglycerate</name>
        <dbReference type="ChEBI" id="CHEBI:58272"/>
    </ligand>
</feature>
<accession>A0A4Q2RBM9</accession>
<dbReference type="EC" id="2.7.2.3" evidence="5 13"/>
<dbReference type="EMBL" id="QYBC01000013">
    <property type="protein sequence ID" value="RYB03742.1"/>
    <property type="molecule type" value="Genomic_DNA"/>
</dbReference>
<dbReference type="InterPro" id="IPR036043">
    <property type="entry name" value="Phosphoglycerate_kinase_sf"/>
</dbReference>
<feature type="binding site" evidence="13">
    <location>
        <position position="51"/>
    </location>
    <ligand>
        <name>substrate</name>
    </ligand>
</feature>
<feature type="binding site" evidence="13 15">
    <location>
        <begin position="366"/>
        <end position="369"/>
    </location>
    <ligand>
        <name>ATP</name>
        <dbReference type="ChEBI" id="CHEBI:30616"/>
    </ligand>
</feature>
<keyword evidence="10 13" id="KW-0418">Kinase</keyword>